<dbReference type="InterPro" id="IPR009282">
    <property type="entry name" value="DUF937"/>
</dbReference>
<organism evidence="1">
    <name type="scientific">uncultured Microbacterium sp</name>
    <dbReference type="NCBI Taxonomy" id="191216"/>
    <lineage>
        <taxon>Bacteria</taxon>
        <taxon>Bacillati</taxon>
        <taxon>Actinomycetota</taxon>
        <taxon>Actinomycetes</taxon>
        <taxon>Micrococcales</taxon>
        <taxon>Microbacteriaceae</taxon>
        <taxon>Microbacterium</taxon>
        <taxon>environmental samples</taxon>
    </lineage>
</organism>
<gene>
    <name evidence="1" type="ORF">MIPYR_100017</name>
</gene>
<dbReference type="RefSeq" id="WP_295574000.1">
    <property type="nucleotide sequence ID" value="NZ_FLQR01000002.1"/>
</dbReference>
<dbReference type="EMBL" id="FLQR01000002">
    <property type="protein sequence ID" value="SBS71146.1"/>
    <property type="molecule type" value="Genomic_DNA"/>
</dbReference>
<evidence type="ECO:0008006" key="2">
    <source>
        <dbReference type="Google" id="ProtNLM"/>
    </source>
</evidence>
<evidence type="ECO:0000313" key="1">
    <source>
        <dbReference type="EMBL" id="SBS71146.1"/>
    </source>
</evidence>
<dbReference type="AlphaFoldDB" id="A0A1Y5NXM6"/>
<name>A0A1Y5NXM6_9MICO</name>
<sequence length="178" mass="17221">MAGLDDILGMLPIDQIAAKLGVDPATATQAVQEGGGAILGGLQRNAATPEGASAIEAALGRHAGLGDSVDLDQVDTADGEKILGHVFGSQKDQVAQTLTSEPQTAGIEFGKLLPMLAPIVLGLLAKKKQGGGSTSQESSGGIGDLIGGLLGGGASGGGQKAGGIDLGGLLGGLFGGKS</sequence>
<dbReference type="Pfam" id="PF06078">
    <property type="entry name" value="DUF937"/>
    <property type="match status" value="1"/>
</dbReference>
<protein>
    <recommendedName>
        <fullName evidence="2">DUF937 domain-containing protein</fullName>
    </recommendedName>
</protein>
<accession>A0A1Y5NXM6</accession>
<proteinExistence type="predicted"/>
<reference evidence="1" key="1">
    <citation type="submission" date="2016-03" db="EMBL/GenBank/DDBJ databases">
        <authorList>
            <person name="Ploux O."/>
        </authorList>
    </citation>
    <scope>NUCLEOTIDE SEQUENCE</scope>
    <source>
        <strain evidence="1">UC1</strain>
    </source>
</reference>